<comment type="caution">
    <text evidence="1">The sequence shown here is derived from an EMBL/GenBank/DDBJ whole genome shotgun (WGS) entry which is preliminary data.</text>
</comment>
<name>A0A9D4J8U1_DREPO</name>
<sequence>MVLVNFNQYYVKGDIFKARDRLRVSGIRVSNELTMFQRNKIREMSQRGIQAYYKNGILYQRQASSDNRTFARAHRRLDQGKAMDVANVSIPSVGSAEQHVE</sequence>
<organism evidence="1 2">
    <name type="scientific">Dreissena polymorpha</name>
    <name type="common">Zebra mussel</name>
    <name type="synonym">Mytilus polymorpha</name>
    <dbReference type="NCBI Taxonomy" id="45954"/>
    <lineage>
        <taxon>Eukaryota</taxon>
        <taxon>Metazoa</taxon>
        <taxon>Spiralia</taxon>
        <taxon>Lophotrochozoa</taxon>
        <taxon>Mollusca</taxon>
        <taxon>Bivalvia</taxon>
        <taxon>Autobranchia</taxon>
        <taxon>Heteroconchia</taxon>
        <taxon>Euheterodonta</taxon>
        <taxon>Imparidentia</taxon>
        <taxon>Neoheterodontei</taxon>
        <taxon>Myida</taxon>
        <taxon>Dreissenoidea</taxon>
        <taxon>Dreissenidae</taxon>
        <taxon>Dreissena</taxon>
    </lineage>
</organism>
<dbReference type="Proteomes" id="UP000828390">
    <property type="component" value="Unassembled WGS sequence"/>
</dbReference>
<accession>A0A9D4J8U1</accession>
<reference evidence="1" key="2">
    <citation type="submission" date="2020-11" db="EMBL/GenBank/DDBJ databases">
        <authorList>
            <person name="McCartney M.A."/>
            <person name="Auch B."/>
            <person name="Kono T."/>
            <person name="Mallez S."/>
            <person name="Becker A."/>
            <person name="Gohl D.M."/>
            <person name="Silverstein K.A.T."/>
            <person name="Koren S."/>
            <person name="Bechman K.B."/>
            <person name="Herman A."/>
            <person name="Abrahante J.E."/>
            <person name="Garbe J."/>
        </authorList>
    </citation>
    <scope>NUCLEOTIDE SEQUENCE</scope>
    <source>
        <strain evidence="1">Duluth1</strain>
        <tissue evidence="1">Whole animal</tissue>
    </source>
</reference>
<evidence type="ECO:0000313" key="1">
    <source>
        <dbReference type="EMBL" id="KAH3804111.1"/>
    </source>
</evidence>
<dbReference type="EMBL" id="JAIWYP010000006">
    <property type="protein sequence ID" value="KAH3804111.1"/>
    <property type="molecule type" value="Genomic_DNA"/>
</dbReference>
<reference evidence="1" key="1">
    <citation type="journal article" date="2019" name="bioRxiv">
        <title>The Genome of the Zebra Mussel, Dreissena polymorpha: A Resource for Invasive Species Research.</title>
        <authorList>
            <person name="McCartney M.A."/>
            <person name="Auch B."/>
            <person name="Kono T."/>
            <person name="Mallez S."/>
            <person name="Zhang Y."/>
            <person name="Obille A."/>
            <person name="Becker A."/>
            <person name="Abrahante J.E."/>
            <person name="Garbe J."/>
            <person name="Badalamenti J.P."/>
            <person name="Herman A."/>
            <person name="Mangelson H."/>
            <person name="Liachko I."/>
            <person name="Sullivan S."/>
            <person name="Sone E.D."/>
            <person name="Koren S."/>
            <person name="Silverstein K.A.T."/>
            <person name="Beckman K.B."/>
            <person name="Gohl D.M."/>
        </authorList>
    </citation>
    <scope>NUCLEOTIDE SEQUENCE</scope>
    <source>
        <strain evidence="1">Duluth1</strain>
        <tissue evidence="1">Whole animal</tissue>
    </source>
</reference>
<protein>
    <submittedName>
        <fullName evidence="1">Uncharacterized protein</fullName>
    </submittedName>
</protein>
<evidence type="ECO:0000313" key="2">
    <source>
        <dbReference type="Proteomes" id="UP000828390"/>
    </source>
</evidence>
<proteinExistence type="predicted"/>
<dbReference type="AlphaFoldDB" id="A0A9D4J8U1"/>
<gene>
    <name evidence="1" type="ORF">DPMN_132392</name>
</gene>
<keyword evidence="2" id="KW-1185">Reference proteome</keyword>